<name>A0A9X9Q3K8_GULGU</name>
<dbReference type="Proteomes" id="UP000269945">
    <property type="component" value="Unassembled WGS sequence"/>
</dbReference>
<evidence type="ECO:0000313" key="2">
    <source>
        <dbReference type="EMBL" id="VCX04269.1"/>
    </source>
</evidence>
<gene>
    <name evidence="2" type="ORF">BN2614_LOCUS1</name>
</gene>
<comment type="caution">
    <text evidence="2">The sequence shown here is derived from an EMBL/GenBank/DDBJ whole genome shotgun (WGS) entry which is preliminary data.</text>
</comment>
<dbReference type="AlphaFoldDB" id="A0A9X9Q3K8"/>
<proteinExistence type="predicted"/>
<keyword evidence="3" id="KW-1185">Reference proteome</keyword>
<accession>A0A9X9Q3K8</accession>
<evidence type="ECO:0000256" key="1">
    <source>
        <dbReference type="SAM" id="MobiDB-lite"/>
    </source>
</evidence>
<evidence type="ECO:0000313" key="3">
    <source>
        <dbReference type="Proteomes" id="UP000269945"/>
    </source>
</evidence>
<sequence length="55" mass="6309">MEKKIKSQTKIEKDGMETEDHLRKEDKPGRAKCNYLKGATKCITENTDCLMLHGI</sequence>
<organism evidence="2 3">
    <name type="scientific">Gulo gulo</name>
    <name type="common">Wolverine</name>
    <name type="synonym">Gluton</name>
    <dbReference type="NCBI Taxonomy" id="48420"/>
    <lineage>
        <taxon>Eukaryota</taxon>
        <taxon>Metazoa</taxon>
        <taxon>Chordata</taxon>
        <taxon>Craniata</taxon>
        <taxon>Vertebrata</taxon>
        <taxon>Euteleostomi</taxon>
        <taxon>Mammalia</taxon>
        <taxon>Eutheria</taxon>
        <taxon>Laurasiatheria</taxon>
        <taxon>Carnivora</taxon>
        <taxon>Caniformia</taxon>
        <taxon>Musteloidea</taxon>
        <taxon>Mustelidae</taxon>
        <taxon>Guloninae</taxon>
        <taxon>Gulo</taxon>
    </lineage>
</organism>
<reference evidence="2 3" key="1">
    <citation type="submission" date="2018-10" db="EMBL/GenBank/DDBJ databases">
        <authorList>
            <person name="Ekblom R."/>
            <person name="Jareborg N."/>
        </authorList>
    </citation>
    <scope>NUCLEOTIDE SEQUENCE [LARGE SCALE GENOMIC DNA]</scope>
    <source>
        <tissue evidence="2">Muscle</tissue>
    </source>
</reference>
<protein>
    <submittedName>
        <fullName evidence="2">Uncharacterized protein</fullName>
    </submittedName>
</protein>
<feature type="region of interest" description="Disordered" evidence="1">
    <location>
        <begin position="1"/>
        <end position="27"/>
    </location>
</feature>
<dbReference type="EMBL" id="CYRY02029893">
    <property type="protein sequence ID" value="VCX04269.1"/>
    <property type="molecule type" value="Genomic_DNA"/>
</dbReference>